<reference evidence="5" key="1">
    <citation type="submission" date="2021-10" db="EMBL/GenBank/DDBJ databases">
        <title>De novo Genome Assembly of Clathrus columnatus (Basidiomycota, Fungi) Using Illumina and Nanopore Sequence Data.</title>
        <authorList>
            <person name="Ogiso-Tanaka E."/>
            <person name="Itagaki H."/>
            <person name="Hosoya T."/>
            <person name="Hosaka K."/>
        </authorList>
    </citation>
    <scope>NUCLEOTIDE SEQUENCE</scope>
    <source>
        <strain evidence="5">MO-923</strain>
    </source>
</reference>
<keyword evidence="1" id="KW-0479">Metal-binding</keyword>
<accession>A0AAV5A8P8</accession>
<dbReference type="Pfam" id="PF08797">
    <property type="entry name" value="HIRAN"/>
    <property type="match status" value="1"/>
</dbReference>
<organism evidence="5 6">
    <name type="scientific">Clathrus columnatus</name>
    <dbReference type="NCBI Taxonomy" id="1419009"/>
    <lineage>
        <taxon>Eukaryota</taxon>
        <taxon>Fungi</taxon>
        <taxon>Dikarya</taxon>
        <taxon>Basidiomycota</taxon>
        <taxon>Agaricomycotina</taxon>
        <taxon>Agaricomycetes</taxon>
        <taxon>Phallomycetidae</taxon>
        <taxon>Phallales</taxon>
        <taxon>Clathraceae</taxon>
        <taxon>Clathrus</taxon>
    </lineage>
</organism>
<feature type="compositionally biased region" description="Low complexity" evidence="3">
    <location>
        <begin position="92"/>
        <end position="103"/>
    </location>
</feature>
<evidence type="ECO:0000256" key="2">
    <source>
        <dbReference type="ARBA" id="ARBA00022801"/>
    </source>
</evidence>
<dbReference type="GO" id="GO:0016818">
    <property type="term" value="F:hydrolase activity, acting on acid anhydrides, in phosphorus-containing anhydrides"/>
    <property type="evidence" value="ECO:0007669"/>
    <property type="project" value="InterPro"/>
</dbReference>
<keyword evidence="6" id="KW-1185">Reference proteome</keyword>
<protein>
    <recommendedName>
        <fullName evidence="4">HIRAN domain-containing protein</fullName>
    </recommendedName>
</protein>
<sequence length="260" mass="28842">MTSTSVYFSKPLFFASDSENEEETKSMHVDPPNEVEASNAEYATTVDTKKRLFFASSDDDDDTTPPDIDTILERRLKEAPSYLASSPRPRESSVTSIRSSSPVVKKRKITPPVKKLIPSNPSNYTRPANDTKKNTINSGSESISKVVGFEFMYVGSFLVPNAWSTCKGRGWVKSGETIEICRNDEENHKASSNKPVKAAATGQLKLTSMLKAKDKVPKPVKKGKEDNVIRFTNSRGFEIGRLPQNIATWISKLLDQSQDS</sequence>
<dbReference type="Proteomes" id="UP001050691">
    <property type="component" value="Unassembled WGS sequence"/>
</dbReference>
<comment type="caution">
    <text evidence="5">The sequence shown here is derived from an EMBL/GenBank/DDBJ whole genome shotgun (WGS) entry which is preliminary data.</text>
</comment>
<dbReference type="InterPro" id="IPR014905">
    <property type="entry name" value="HIRAN"/>
</dbReference>
<evidence type="ECO:0000259" key="4">
    <source>
        <dbReference type="Pfam" id="PF08797"/>
    </source>
</evidence>
<name>A0AAV5A8P8_9AGAM</name>
<evidence type="ECO:0000256" key="1">
    <source>
        <dbReference type="ARBA" id="ARBA00022723"/>
    </source>
</evidence>
<dbReference type="GO" id="GO:0003676">
    <property type="term" value="F:nucleic acid binding"/>
    <property type="evidence" value="ECO:0007669"/>
    <property type="project" value="InterPro"/>
</dbReference>
<feature type="domain" description="HIRAN" evidence="4">
    <location>
        <begin position="161"/>
        <end position="258"/>
    </location>
</feature>
<evidence type="ECO:0000256" key="3">
    <source>
        <dbReference type="SAM" id="MobiDB-lite"/>
    </source>
</evidence>
<dbReference type="GO" id="GO:0008270">
    <property type="term" value="F:zinc ion binding"/>
    <property type="evidence" value="ECO:0007669"/>
    <property type="project" value="InterPro"/>
</dbReference>
<keyword evidence="2" id="KW-0378">Hydrolase</keyword>
<proteinExistence type="predicted"/>
<feature type="region of interest" description="Disordered" evidence="3">
    <location>
        <begin position="79"/>
        <end position="139"/>
    </location>
</feature>
<dbReference type="EMBL" id="BPWL01000004">
    <property type="protein sequence ID" value="GJJ09897.1"/>
    <property type="molecule type" value="Genomic_DNA"/>
</dbReference>
<feature type="region of interest" description="Disordered" evidence="3">
    <location>
        <begin position="18"/>
        <end position="39"/>
    </location>
</feature>
<feature type="compositionally biased region" description="Polar residues" evidence="3">
    <location>
        <begin position="119"/>
        <end position="139"/>
    </location>
</feature>
<evidence type="ECO:0000313" key="6">
    <source>
        <dbReference type="Proteomes" id="UP001050691"/>
    </source>
</evidence>
<evidence type="ECO:0000313" key="5">
    <source>
        <dbReference type="EMBL" id="GJJ09897.1"/>
    </source>
</evidence>
<dbReference type="AlphaFoldDB" id="A0AAV5A8P8"/>
<gene>
    <name evidence="5" type="ORF">Clacol_004121</name>
</gene>